<dbReference type="Proteomes" id="UP001242342">
    <property type="component" value="Unassembled WGS sequence"/>
</dbReference>
<evidence type="ECO:0000313" key="5">
    <source>
        <dbReference type="Proteomes" id="UP001242342"/>
    </source>
</evidence>
<dbReference type="AlphaFoldDB" id="A0A2G1BYI8"/>
<evidence type="ECO:0000313" key="4">
    <source>
        <dbReference type="Proteomes" id="UP000222163"/>
    </source>
</evidence>
<feature type="chain" id="PRO_5013612273" evidence="1">
    <location>
        <begin position="19"/>
        <end position="200"/>
    </location>
</feature>
<proteinExistence type="predicted"/>
<dbReference type="EMBL" id="JAUYVU010000005">
    <property type="protein sequence ID" value="MDP2541457.1"/>
    <property type="molecule type" value="Genomic_DNA"/>
</dbReference>
<evidence type="ECO:0000256" key="1">
    <source>
        <dbReference type="SAM" id="SignalP"/>
    </source>
</evidence>
<accession>A0A2G1BYI8</accession>
<feature type="signal peptide" evidence="1">
    <location>
        <begin position="1"/>
        <end position="18"/>
    </location>
</feature>
<dbReference type="Proteomes" id="UP000222163">
    <property type="component" value="Unassembled WGS sequence"/>
</dbReference>
<keyword evidence="1" id="KW-0732">Signal</keyword>
<organism evidence="3 4">
    <name type="scientific">Tenacibaculum discolor</name>
    <dbReference type="NCBI Taxonomy" id="361581"/>
    <lineage>
        <taxon>Bacteria</taxon>
        <taxon>Pseudomonadati</taxon>
        <taxon>Bacteroidota</taxon>
        <taxon>Flavobacteriia</taxon>
        <taxon>Flavobacteriales</taxon>
        <taxon>Flavobacteriaceae</taxon>
        <taxon>Tenacibaculum</taxon>
    </lineage>
</organism>
<reference evidence="3" key="2">
    <citation type="submission" date="2017-10" db="EMBL/GenBank/DDBJ databases">
        <authorList>
            <person name="Enke T.N."/>
            <person name="Cordero O.X."/>
        </authorList>
    </citation>
    <scope>NUCLEOTIDE SEQUENCE</scope>
    <source>
        <strain evidence="3">4G03</strain>
    </source>
</reference>
<protein>
    <submittedName>
        <fullName evidence="2">Thioredoxin family protein</fullName>
    </submittedName>
</protein>
<dbReference type="EMBL" id="PDUU01000001">
    <property type="protein sequence ID" value="PHN99092.1"/>
    <property type="molecule type" value="Genomic_DNA"/>
</dbReference>
<comment type="caution">
    <text evidence="3">The sequence shown here is derived from an EMBL/GenBank/DDBJ whole genome shotgun (WGS) entry which is preliminary data.</text>
</comment>
<dbReference type="InterPro" id="IPR036249">
    <property type="entry name" value="Thioredoxin-like_sf"/>
</dbReference>
<dbReference type="Gene3D" id="3.40.30.10">
    <property type="entry name" value="Glutaredoxin"/>
    <property type="match status" value="1"/>
</dbReference>
<name>A0A2G1BYI8_9FLAO</name>
<keyword evidence="5" id="KW-1185">Reference proteome</keyword>
<reference evidence="3 4" key="1">
    <citation type="journal article" date="2016" name="Nat. Commun.">
        <title>Microbial interactions lead to rapid micro-scale successions on model marine particles.</title>
        <authorList>
            <person name="Datta M.S."/>
            <person name="Sliwerska E."/>
            <person name="Gore J."/>
            <person name="Polz M.F."/>
            <person name="Cordero O.X."/>
        </authorList>
    </citation>
    <scope>NUCLEOTIDE SEQUENCE [LARGE SCALE GENOMIC DNA]</scope>
    <source>
        <strain evidence="3 4">4G03</strain>
    </source>
</reference>
<evidence type="ECO:0000313" key="2">
    <source>
        <dbReference type="EMBL" id="MDP2541457.1"/>
    </source>
</evidence>
<evidence type="ECO:0000313" key="3">
    <source>
        <dbReference type="EMBL" id="PHN99092.1"/>
    </source>
</evidence>
<dbReference type="SUPFAM" id="SSF52833">
    <property type="entry name" value="Thioredoxin-like"/>
    <property type="match status" value="1"/>
</dbReference>
<gene>
    <name evidence="3" type="ORF">CSC81_00275</name>
    <name evidence="2" type="ORF">Q8W23_08235</name>
</gene>
<sequence length="200" mass="23075">MKNLYFVLMCFLTTVIFAQNKTYYNFAVNNCVEESAEGLIDKCIKGSYLLNYNFTTMDSKTVSTDKINKPIVLIANATWSAPCWGDVPALNKMVEKYNNQLEFVMIFWDKEVKVKRMAEKLDKRIKLVPAREIDKVKKGYLDISGFVHKLDYPTAYLINKDKQFVNVKRGAATPTKEVGWDKVNEINTKNFEDFLAPILK</sequence>
<dbReference type="RefSeq" id="WP_099213767.1">
    <property type="nucleotide sequence ID" value="NZ_JAUYVU010000005.1"/>
</dbReference>
<reference evidence="2 5" key="3">
    <citation type="submission" date="2023-07" db="EMBL/GenBank/DDBJ databases">
        <title>Genome content predicts the carbon catabolic preferences of heterotrophic bacteria.</title>
        <authorList>
            <person name="Gralka M."/>
        </authorList>
    </citation>
    <scope>NUCLEOTIDE SEQUENCE [LARGE SCALE GENOMIC DNA]</scope>
    <source>
        <strain evidence="2 5">4G03</strain>
    </source>
</reference>